<dbReference type="AlphaFoldDB" id="A0A6L2MDF4"/>
<keyword evidence="2" id="KW-0695">RNA-directed DNA polymerase</keyword>
<dbReference type="GO" id="GO:0003964">
    <property type="term" value="F:RNA-directed DNA polymerase activity"/>
    <property type="evidence" value="ECO:0007669"/>
    <property type="project" value="UniProtKB-KW"/>
</dbReference>
<accession>A0A6L2MDF4</accession>
<feature type="domain" description="Retrotransposon gag" evidence="1">
    <location>
        <begin position="17"/>
        <end position="111"/>
    </location>
</feature>
<organism evidence="2">
    <name type="scientific">Tanacetum cinerariifolium</name>
    <name type="common">Dalmatian daisy</name>
    <name type="synonym">Chrysanthemum cinerariifolium</name>
    <dbReference type="NCBI Taxonomy" id="118510"/>
    <lineage>
        <taxon>Eukaryota</taxon>
        <taxon>Viridiplantae</taxon>
        <taxon>Streptophyta</taxon>
        <taxon>Embryophyta</taxon>
        <taxon>Tracheophyta</taxon>
        <taxon>Spermatophyta</taxon>
        <taxon>Magnoliopsida</taxon>
        <taxon>eudicotyledons</taxon>
        <taxon>Gunneridae</taxon>
        <taxon>Pentapetalae</taxon>
        <taxon>asterids</taxon>
        <taxon>campanulids</taxon>
        <taxon>Asterales</taxon>
        <taxon>Asteraceae</taxon>
        <taxon>Asteroideae</taxon>
        <taxon>Anthemideae</taxon>
        <taxon>Anthemidinae</taxon>
        <taxon>Tanacetum</taxon>
    </lineage>
</organism>
<keyword evidence="2" id="KW-0808">Transferase</keyword>
<evidence type="ECO:0000259" key="1">
    <source>
        <dbReference type="Pfam" id="PF03732"/>
    </source>
</evidence>
<reference evidence="2" key="1">
    <citation type="journal article" date="2019" name="Sci. Rep.">
        <title>Draft genome of Tanacetum cinerariifolium, the natural source of mosquito coil.</title>
        <authorList>
            <person name="Yamashiro T."/>
            <person name="Shiraishi A."/>
            <person name="Satake H."/>
            <person name="Nakayama K."/>
        </authorList>
    </citation>
    <scope>NUCLEOTIDE SEQUENCE</scope>
</reference>
<comment type="caution">
    <text evidence="2">The sequence shown here is derived from an EMBL/GenBank/DDBJ whole genome shotgun (WGS) entry which is preliminary data.</text>
</comment>
<keyword evidence="2" id="KW-0548">Nucleotidyltransferase</keyword>
<name>A0A6L2MDF4_TANCI</name>
<dbReference type="InterPro" id="IPR005162">
    <property type="entry name" value="Retrotrans_gag_dom"/>
</dbReference>
<protein>
    <submittedName>
        <fullName evidence="2">Reverse transcriptase domain-containing protein</fullName>
    </submittedName>
</protein>
<dbReference type="Pfam" id="PF03732">
    <property type="entry name" value="Retrotrans_gag"/>
    <property type="match status" value="1"/>
</dbReference>
<dbReference type="EMBL" id="BKCJ010006127">
    <property type="protein sequence ID" value="GEU70514.1"/>
    <property type="molecule type" value="Genomic_DNA"/>
</dbReference>
<gene>
    <name evidence="2" type="ORF">Tci_042492</name>
</gene>
<proteinExistence type="predicted"/>
<evidence type="ECO:0000313" key="2">
    <source>
        <dbReference type="EMBL" id="GEU70514.1"/>
    </source>
</evidence>
<sequence length="246" mass="28614">MESVFHICNCKENCQVKYATCTLLDSALTWWNSHVKIVGIDAAYAMTWKEIIKMMTEVYCSMNEIQKLENELWNLTVKDNDVVGYTQRFQELSLLCLKMVPNKEEKIESLMDQKVRGVARRYVDSKRKWEDEQEGNHRQQQNKRQKAGRVYIARNGNKTNYAELYHFVTSASFITMVHEVHTKRYCPGMENQYGDEEAHQNLDIVTGALLLENYYIRVLTNANTNRSIVFTTNSHLSDVASTFSVT</sequence>